<organism evidence="3 4">
    <name type="scientific">Levilactobacillus brevis</name>
    <name type="common">Lactobacillus brevis</name>
    <dbReference type="NCBI Taxonomy" id="1580"/>
    <lineage>
        <taxon>Bacteria</taxon>
        <taxon>Bacillati</taxon>
        <taxon>Bacillota</taxon>
        <taxon>Bacilli</taxon>
        <taxon>Lactobacillales</taxon>
        <taxon>Lactobacillaceae</taxon>
        <taxon>Levilactobacillus</taxon>
    </lineage>
</organism>
<name>A0A2A3TWQ2_LEVBR</name>
<feature type="transmembrane region" description="Helical" evidence="2">
    <location>
        <begin position="253"/>
        <end position="273"/>
    </location>
</feature>
<evidence type="ECO:0000256" key="2">
    <source>
        <dbReference type="SAM" id="Phobius"/>
    </source>
</evidence>
<feature type="transmembrane region" description="Helical" evidence="2">
    <location>
        <begin position="211"/>
        <end position="233"/>
    </location>
</feature>
<proteinExistence type="predicted"/>
<reference evidence="3 4" key="1">
    <citation type="submission" date="2017-09" db="EMBL/GenBank/DDBJ databases">
        <title>Genome sequence of Lactobacillus brevis D7.</title>
        <authorList>
            <person name="Kwon M.-S."/>
            <person name="Lim S.K."/>
            <person name="Choi H.-J."/>
        </authorList>
    </citation>
    <scope>NUCLEOTIDE SEQUENCE [LARGE SCALE GENOMIC DNA]</scope>
    <source>
        <strain evidence="3 4">D7</strain>
    </source>
</reference>
<comment type="caution">
    <text evidence="3">The sequence shown here is derived from an EMBL/GenBank/DDBJ whole genome shotgun (WGS) entry which is preliminary data.</text>
</comment>
<dbReference type="EMBL" id="NVYO01000001">
    <property type="protein sequence ID" value="PBQ23345.1"/>
    <property type="molecule type" value="Genomic_DNA"/>
</dbReference>
<keyword evidence="2" id="KW-0472">Membrane</keyword>
<accession>A0A2A3TWQ2</accession>
<keyword evidence="2" id="KW-0812">Transmembrane</keyword>
<feature type="region of interest" description="Disordered" evidence="1">
    <location>
        <begin position="1"/>
        <end position="30"/>
    </location>
</feature>
<gene>
    <name evidence="3" type="ORF">CNR29_04640</name>
</gene>
<keyword evidence="2" id="KW-1133">Transmembrane helix</keyword>
<dbReference type="AlphaFoldDB" id="A0A2A3TWQ2"/>
<feature type="transmembrane region" description="Helical" evidence="2">
    <location>
        <begin position="181"/>
        <end position="199"/>
    </location>
</feature>
<evidence type="ECO:0000313" key="3">
    <source>
        <dbReference type="EMBL" id="PBQ23345.1"/>
    </source>
</evidence>
<dbReference type="Proteomes" id="UP000217918">
    <property type="component" value="Unassembled WGS sequence"/>
</dbReference>
<sequence length="280" mass="29423">MGGAGVSANSRMARYHATEEPEIQENQSVSPYQRRPALARWLAVLVLLLTLTVGLRMTVFNATYTAGVVSRSTTGEKVINQLNDELQSYGISGSPITTSLAQPYLAMGVAQLYGQTPTTSVDDTDLSSAVSSQAVTMGTTASNRVISRIAKQAGKLAKAAFGTPAMKQAAIKIQFAQKVNLWVMIATLLLLVVTFFYALSVHHVFASLGPGLTLGGLLTTIAGAVSYVGLPLVVTSSSQTVAALLTTIGHNGLAVIIFMGIAETIVGLVVLLGHRTFRNA</sequence>
<evidence type="ECO:0000256" key="1">
    <source>
        <dbReference type="SAM" id="MobiDB-lite"/>
    </source>
</evidence>
<feature type="transmembrane region" description="Helical" evidence="2">
    <location>
        <begin position="37"/>
        <end position="55"/>
    </location>
</feature>
<evidence type="ECO:0000313" key="4">
    <source>
        <dbReference type="Proteomes" id="UP000217918"/>
    </source>
</evidence>
<protein>
    <submittedName>
        <fullName evidence="3">Uncharacterized protein</fullName>
    </submittedName>
</protein>